<gene>
    <name evidence="7" type="ORF">A6A05_01280</name>
</gene>
<evidence type="ECO:0000313" key="7">
    <source>
        <dbReference type="EMBL" id="OAN51522.1"/>
    </source>
</evidence>
<keyword evidence="4 5" id="KW-0472">Membrane</keyword>
<sequence>MFSELTRRLATQPLLAGLAVALSVVIAILGLMPSVYAAQVMGRFTAHGQMGTLVTLSLGLVLAILAEMGLRTLRHRLLEGICLSADDSLSVEILSRTGEAARGPAIGALEMIAGTYSAAKIAAFMDVAAVVLYLAALWLLSPAVGVAVSAAMVAAIAVELALSRIAAVAGAGRDGARGGIFSATEAGTVLSAVVHWMDQGAAVARVANVRETAMGAANSAAYAFVLAVGAVMVVDGTLSAGTLFGIGLIASRAIGTALKAAGTLNDLKRGQPAMEAVVRFLQSGKGSAS</sequence>
<proteinExistence type="predicted"/>
<reference evidence="7 8" key="1">
    <citation type="submission" date="2016-04" db="EMBL/GenBank/DDBJ databases">
        <title>Draft genome sequence of freshwater magnetotactic bacteria Magnetospirillum marisnigri SP-1 and Magnetospirillum moscoviense BB-1.</title>
        <authorList>
            <person name="Koziaeva V."/>
            <person name="Dziuba M.V."/>
            <person name="Ivanov T.M."/>
            <person name="Kuznetsov B."/>
            <person name="Grouzdev D.S."/>
        </authorList>
    </citation>
    <scope>NUCLEOTIDE SEQUENCE [LARGE SCALE GENOMIC DNA]</scope>
    <source>
        <strain evidence="7 8">BB-1</strain>
    </source>
</reference>
<dbReference type="SUPFAM" id="SSF90123">
    <property type="entry name" value="ABC transporter transmembrane region"/>
    <property type="match status" value="1"/>
</dbReference>
<dbReference type="Proteomes" id="UP000078543">
    <property type="component" value="Unassembled WGS sequence"/>
</dbReference>
<feature type="transmembrane region" description="Helical" evidence="5">
    <location>
        <begin position="179"/>
        <end position="197"/>
    </location>
</feature>
<evidence type="ECO:0000259" key="6">
    <source>
        <dbReference type="PROSITE" id="PS50929"/>
    </source>
</evidence>
<dbReference type="GO" id="GO:0140359">
    <property type="term" value="F:ABC-type transporter activity"/>
    <property type="evidence" value="ECO:0007669"/>
    <property type="project" value="InterPro"/>
</dbReference>
<feature type="transmembrane region" description="Helical" evidence="5">
    <location>
        <begin position="121"/>
        <end position="140"/>
    </location>
</feature>
<accession>A0A178MTH6</accession>
<dbReference type="STRING" id="1437059.A6A05_01280"/>
<dbReference type="EMBL" id="LWQU01000130">
    <property type="protein sequence ID" value="OAN51522.1"/>
    <property type="molecule type" value="Genomic_DNA"/>
</dbReference>
<dbReference type="RefSeq" id="WP_068499395.1">
    <property type="nucleotide sequence ID" value="NZ_LWQU01000130.1"/>
</dbReference>
<dbReference type="GO" id="GO:0005886">
    <property type="term" value="C:plasma membrane"/>
    <property type="evidence" value="ECO:0007669"/>
    <property type="project" value="UniProtKB-SubCell"/>
</dbReference>
<comment type="subcellular location">
    <subcellularLocation>
        <location evidence="1">Cell membrane</location>
        <topology evidence="1">Multi-pass membrane protein</topology>
    </subcellularLocation>
</comment>
<dbReference type="GO" id="GO:0005524">
    <property type="term" value="F:ATP binding"/>
    <property type="evidence" value="ECO:0007669"/>
    <property type="project" value="InterPro"/>
</dbReference>
<evidence type="ECO:0000256" key="2">
    <source>
        <dbReference type="ARBA" id="ARBA00022692"/>
    </source>
</evidence>
<evidence type="ECO:0000256" key="1">
    <source>
        <dbReference type="ARBA" id="ARBA00004651"/>
    </source>
</evidence>
<dbReference type="InterPro" id="IPR036640">
    <property type="entry name" value="ABC1_TM_sf"/>
</dbReference>
<dbReference type="Gene3D" id="1.20.1560.10">
    <property type="entry name" value="ABC transporter type 1, transmembrane domain"/>
    <property type="match status" value="1"/>
</dbReference>
<feature type="transmembrane region" description="Helical" evidence="5">
    <location>
        <begin position="220"/>
        <end position="249"/>
    </location>
</feature>
<organism evidence="7 8">
    <name type="scientific">Magnetospirillum moscoviense</name>
    <dbReference type="NCBI Taxonomy" id="1437059"/>
    <lineage>
        <taxon>Bacteria</taxon>
        <taxon>Pseudomonadati</taxon>
        <taxon>Pseudomonadota</taxon>
        <taxon>Alphaproteobacteria</taxon>
        <taxon>Rhodospirillales</taxon>
        <taxon>Rhodospirillaceae</taxon>
        <taxon>Magnetospirillum</taxon>
    </lineage>
</organism>
<dbReference type="AlphaFoldDB" id="A0A178MTH6"/>
<evidence type="ECO:0000256" key="5">
    <source>
        <dbReference type="SAM" id="Phobius"/>
    </source>
</evidence>
<keyword evidence="2 5" id="KW-0812">Transmembrane</keyword>
<keyword evidence="8" id="KW-1185">Reference proteome</keyword>
<protein>
    <recommendedName>
        <fullName evidence="6">ABC transmembrane type-1 domain-containing protein</fullName>
    </recommendedName>
</protein>
<keyword evidence="3 5" id="KW-1133">Transmembrane helix</keyword>
<feature type="domain" description="ABC transmembrane type-1" evidence="6">
    <location>
        <begin position="18"/>
        <end position="269"/>
    </location>
</feature>
<dbReference type="PROSITE" id="PS50929">
    <property type="entry name" value="ABC_TM1F"/>
    <property type="match status" value="1"/>
</dbReference>
<dbReference type="InterPro" id="IPR011527">
    <property type="entry name" value="ABC1_TM_dom"/>
</dbReference>
<feature type="transmembrane region" description="Helical" evidence="5">
    <location>
        <begin position="47"/>
        <end position="66"/>
    </location>
</feature>
<evidence type="ECO:0000256" key="4">
    <source>
        <dbReference type="ARBA" id="ARBA00023136"/>
    </source>
</evidence>
<name>A0A178MTH6_9PROT</name>
<evidence type="ECO:0000313" key="8">
    <source>
        <dbReference type="Proteomes" id="UP000078543"/>
    </source>
</evidence>
<feature type="transmembrane region" description="Helical" evidence="5">
    <location>
        <begin position="146"/>
        <end position="167"/>
    </location>
</feature>
<evidence type="ECO:0000256" key="3">
    <source>
        <dbReference type="ARBA" id="ARBA00022989"/>
    </source>
</evidence>
<comment type="caution">
    <text evidence="7">The sequence shown here is derived from an EMBL/GenBank/DDBJ whole genome shotgun (WGS) entry which is preliminary data.</text>
</comment>